<dbReference type="Proteomes" id="UP000006180">
    <property type="component" value="Chromosome"/>
</dbReference>
<dbReference type="RefSeq" id="WP_014764579.1">
    <property type="nucleotide sequence ID" value="NC_018000.1"/>
</dbReference>
<feature type="domain" description="PRC-barrel" evidence="1">
    <location>
        <begin position="17"/>
        <end position="89"/>
    </location>
</feature>
<gene>
    <name evidence="2" type="ORF">USDA257_c38990</name>
</gene>
<dbReference type="KEGG" id="sfd:USDA257_c38990"/>
<evidence type="ECO:0000313" key="2">
    <source>
        <dbReference type="EMBL" id="AFL52444.1"/>
    </source>
</evidence>
<protein>
    <submittedName>
        <fullName evidence="2">PRC-barrel domain protein</fullName>
    </submittedName>
</protein>
<dbReference type="Pfam" id="PF05239">
    <property type="entry name" value="PRC"/>
    <property type="match status" value="1"/>
</dbReference>
<proteinExistence type="predicted"/>
<dbReference type="SUPFAM" id="SSF50346">
    <property type="entry name" value="PRC-barrel domain"/>
    <property type="match status" value="1"/>
</dbReference>
<evidence type="ECO:0000259" key="1">
    <source>
        <dbReference type="Pfam" id="PF05239"/>
    </source>
</evidence>
<organism evidence="2 3">
    <name type="scientific">Sinorhizobium fredii (strain USDA 257)</name>
    <dbReference type="NCBI Taxonomy" id="1185652"/>
    <lineage>
        <taxon>Bacteria</taxon>
        <taxon>Pseudomonadati</taxon>
        <taxon>Pseudomonadota</taxon>
        <taxon>Alphaproteobacteria</taxon>
        <taxon>Hyphomicrobiales</taxon>
        <taxon>Rhizobiaceae</taxon>
        <taxon>Sinorhizobium/Ensifer group</taxon>
        <taxon>Sinorhizobium</taxon>
    </lineage>
</organism>
<dbReference type="AlphaFoldDB" id="I3X988"/>
<dbReference type="PANTHER" id="PTHR36505:SF1">
    <property type="entry name" value="BLR1072 PROTEIN"/>
    <property type="match status" value="1"/>
</dbReference>
<sequence>MVNPDLHESHDLIASDMVEGTTVYDMSGNDVGSIERIILEKRGGRVAYAVMSFGGFLGLGHDHYPLPWQKLDYNTTLGGFQVDITRDQLEGAPKYPAEQDFDWSSESGRRVYDYYGIPPYWV</sequence>
<dbReference type="Gene3D" id="2.30.30.240">
    <property type="entry name" value="PRC-barrel domain"/>
    <property type="match status" value="1"/>
</dbReference>
<dbReference type="PANTHER" id="PTHR36505">
    <property type="entry name" value="BLR1072 PROTEIN"/>
    <property type="match status" value="1"/>
</dbReference>
<dbReference type="EMBL" id="CP003563">
    <property type="protein sequence ID" value="AFL52444.1"/>
    <property type="molecule type" value="Genomic_DNA"/>
</dbReference>
<dbReference type="InterPro" id="IPR027275">
    <property type="entry name" value="PRC-brl_dom"/>
</dbReference>
<name>I3X988_SINF2</name>
<dbReference type="PATRIC" id="fig|1185652.3.peg.4049"/>
<dbReference type="eggNOG" id="COG3861">
    <property type="taxonomic scope" value="Bacteria"/>
</dbReference>
<reference evidence="2 3" key="1">
    <citation type="journal article" date="2012" name="J. Bacteriol.">
        <title>Complete genome sequence of the broad-host-range strain Sinorhizobium fredii USDA257.</title>
        <authorList>
            <person name="Schuldes J."/>
            <person name="Rodriguez Orbegoso M."/>
            <person name="Schmeisser C."/>
            <person name="Krishnan H.B."/>
            <person name="Daniel R."/>
            <person name="Streit W.R."/>
        </authorList>
    </citation>
    <scope>NUCLEOTIDE SEQUENCE [LARGE SCALE GENOMIC DNA]</scope>
    <source>
        <strain evidence="2 3">USDA 257</strain>
    </source>
</reference>
<dbReference type="InterPro" id="IPR011033">
    <property type="entry name" value="PRC_barrel-like_sf"/>
</dbReference>
<accession>I3X988</accession>
<dbReference type="HOGENOM" id="CLU_108884_2_0_5"/>
<dbReference type="STRING" id="1185652.USDA257_c38990"/>
<evidence type="ECO:0000313" key="3">
    <source>
        <dbReference type="Proteomes" id="UP000006180"/>
    </source>
</evidence>